<keyword evidence="2" id="KW-1185">Reference proteome</keyword>
<organism evidence="1 2">
    <name type="scientific">Rubellicoccus peritrichatus</name>
    <dbReference type="NCBI Taxonomy" id="3080537"/>
    <lineage>
        <taxon>Bacteria</taxon>
        <taxon>Pseudomonadati</taxon>
        <taxon>Verrucomicrobiota</taxon>
        <taxon>Opitutia</taxon>
        <taxon>Puniceicoccales</taxon>
        <taxon>Cerasicoccaceae</taxon>
        <taxon>Rubellicoccus</taxon>
    </lineage>
</organism>
<protein>
    <submittedName>
        <fullName evidence="1">GxxExxY protein</fullName>
    </submittedName>
</protein>
<dbReference type="InterPro" id="IPR026350">
    <property type="entry name" value="GxxExxY"/>
</dbReference>
<evidence type="ECO:0000313" key="2">
    <source>
        <dbReference type="Proteomes" id="UP001304300"/>
    </source>
</evidence>
<dbReference type="NCBIfam" id="TIGR04256">
    <property type="entry name" value="GxxExxY"/>
    <property type="match status" value="1"/>
</dbReference>
<dbReference type="AlphaFoldDB" id="A0AAQ3QVN2"/>
<reference evidence="1 2" key="1">
    <citation type="submission" date="2023-10" db="EMBL/GenBank/DDBJ databases">
        <title>Rubellicoccus peritrichatus gen. nov., sp. nov., isolated from an algae of coral reef tank.</title>
        <authorList>
            <person name="Luo J."/>
        </authorList>
    </citation>
    <scope>NUCLEOTIDE SEQUENCE [LARGE SCALE GENOMIC DNA]</scope>
    <source>
        <strain evidence="1 2">CR14</strain>
    </source>
</reference>
<gene>
    <name evidence="1" type="ORF">RZN69_20450</name>
</gene>
<dbReference type="Proteomes" id="UP001304300">
    <property type="component" value="Chromosome"/>
</dbReference>
<sequence length="128" mass="14260">MIHDVEHAEGLANAVIGASIEVHREVGAGLLETAYEECLSHELTLRGITHQRQVDVAINYKGHTIERAYRIDLLIGNSLIVELKAVDELLPVHTAQLLTYLRFQNKGLGLLLNFKAKTLKEGIKRVVL</sequence>
<dbReference type="KEGG" id="puo:RZN69_20450"/>
<evidence type="ECO:0000313" key="1">
    <source>
        <dbReference type="EMBL" id="WOO40997.1"/>
    </source>
</evidence>
<accession>A0AAQ3QVN2</accession>
<name>A0AAQ3QVN2_9BACT</name>
<dbReference type="RefSeq" id="WP_317833309.1">
    <property type="nucleotide sequence ID" value="NZ_CP136920.1"/>
</dbReference>
<dbReference type="EMBL" id="CP136920">
    <property type="protein sequence ID" value="WOO40997.1"/>
    <property type="molecule type" value="Genomic_DNA"/>
</dbReference>
<proteinExistence type="predicted"/>
<dbReference type="Pfam" id="PF13366">
    <property type="entry name" value="PDDEXK_3"/>
    <property type="match status" value="1"/>
</dbReference>